<sequence length="57" mass="6389">MIHSIQSKRIYCDGILASPTHRLIKNCPNLLPNDQRRSDGKLSMDANRGKIRAAGRT</sequence>
<evidence type="ECO:0000256" key="1">
    <source>
        <dbReference type="SAM" id="MobiDB-lite"/>
    </source>
</evidence>
<gene>
    <name evidence="2" type="ORF">KIN20_004336</name>
</gene>
<dbReference type="Proteomes" id="UP001196413">
    <property type="component" value="Unassembled WGS sequence"/>
</dbReference>
<feature type="region of interest" description="Disordered" evidence="1">
    <location>
        <begin position="28"/>
        <end position="57"/>
    </location>
</feature>
<reference evidence="2" key="1">
    <citation type="submission" date="2021-06" db="EMBL/GenBank/DDBJ databases">
        <title>Parelaphostrongylus tenuis whole genome reference sequence.</title>
        <authorList>
            <person name="Garwood T.J."/>
            <person name="Larsen P.A."/>
            <person name="Fountain-Jones N.M."/>
            <person name="Garbe J.R."/>
            <person name="Macchietto M.G."/>
            <person name="Kania S.A."/>
            <person name="Gerhold R.W."/>
            <person name="Richards J.E."/>
            <person name="Wolf T.M."/>
        </authorList>
    </citation>
    <scope>NUCLEOTIDE SEQUENCE</scope>
    <source>
        <strain evidence="2">MNPRO001-30</strain>
        <tissue evidence="2">Meninges</tissue>
    </source>
</reference>
<dbReference type="EMBL" id="JAHQIW010000582">
    <property type="protein sequence ID" value="KAJ1348927.1"/>
    <property type="molecule type" value="Genomic_DNA"/>
</dbReference>
<accession>A0AAD5QF26</accession>
<evidence type="ECO:0000313" key="2">
    <source>
        <dbReference type="EMBL" id="KAJ1348927.1"/>
    </source>
</evidence>
<proteinExistence type="predicted"/>
<dbReference type="AlphaFoldDB" id="A0AAD5QF26"/>
<keyword evidence="3" id="KW-1185">Reference proteome</keyword>
<evidence type="ECO:0000313" key="3">
    <source>
        <dbReference type="Proteomes" id="UP001196413"/>
    </source>
</evidence>
<comment type="caution">
    <text evidence="2">The sequence shown here is derived from an EMBL/GenBank/DDBJ whole genome shotgun (WGS) entry which is preliminary data.</text>
</comment>
<protein>
    <submittedName>
        <fullName evidence="2">Uncharacterized protein</fullName>
    </submittedName>
</protein>
<organism evidence="2 3">
    <name type="scientific">Parelaphostrongylus tenuis</name>
    <name type="common">Meningeal worm</name>
    <dbReference type="NCBI Taxonomy" id="148309"/>
    <lineage>
        <taxon>Eukaryota</taxon>
        <taxon>Metazoa</taxon>
        <taxon>Ecdysozoa</taxon>
        <taxon>Nematoda</taxon>
        <taxon>Chromadorea</taxon>
        <taxon>Rhabditida</taxon>
        <taxon>Rhabditina</taxon>
        <taxon>Rhabditomorpha</taxon>
        <taxon>Strongyloidea</taxon>
        <taxon>Metastrongylidae</taxon>
        <taxon>Parelaphostrongylus</taxon>
    </lineage>
</organism>
<name>A0AAD5QF26_PARTN</name>